<evidence type="ECO:0000313" key="7">
    <source>
        <dbReference type="Proteomes" id="UP000472273"/>
    </source>
</evidence>
<dbReference type="AlphaFoldDB" id="A0A670Z2Y1"/>
<dbReference type="InterPro" id="IPR003599">
    <property type="entry name" value="Ig_sub"/>
</dbReference>
<reference evidence="6" key="1">
    <citation type="submission" date="2025-08" db="UniProtKB">
        <authorList>
            <consortium name="Ensembl"/>
        </authorList>
    </citation>
    <scope>IDENTIFICATION</scope>
</reference>
<evidence type="ECO:0000256" key="2">
    <source>
        <dbReference type="ARBA" id="ARBA00022859"/>
    </source>
</evidence>
<dbReference type="Pfam" id="PF07654">
    <property type="entry name" value="C1-set"/>
    <property type="match status" value="1"/>
</dbReference>
<protein>
    <recommendedName>
        <fullName evidence="5">Ig-like domain-containing protein</fullName>
    </recommendedName>
</protein>
<dbReference type="Pfam" id="PF07686">
    <property type="entry name" value="V-set"/>
    <property type="match status" value="1"/>
</dbReference>
<proteinExistence type="predicted"/>
<feature type="signal peptide" evidence="4">
    <location>
        <begin position="1"/>
        <end position="21"/>
    </location>
</feature>
<reference evidence="6" key="2">
    <citation type="submission" date="2025-09" db="UniProtKB">
        <authorList>
            <consortium name="Ensembl"/>
        </authorList>
    </citation>
    <scope>IDENTIFICATION</scope>
</reference>
<keyword evidence="1 4" id="KW-0732">Signal</keyword>
<organism evidence="6 7">
    <name type="scientific">Pseudonaja textilis</name>
    <name type="common">Eastern brown snake</name>
    <dbReference type="NCBI Taxonomy" id="8673"/>
    <lineage>
        <taxon>Eukaryota</taxon>
        <taxon>Metazoa</taxon>
        <taxon>Chordata</taxon>
        <taxon>Craniata</taxon>
        <taxon>Vertebrata</taxon>
        <taxon>Euteleostomi</taxon>
        <taxon>Lepidosauria</taxon>
        <taxon>Squamata</taxon>
        <taxon>Bifurcata</taxon>
        <taxon>Unidentata</taxon>
        <taxon>Episquamata</taxon>
        <taxon>Toxicofera</taxon>
        <taxon>Serpentes</taxon>
        <taxon>Colubroidea</taxon>
        <taxon>Elapidae</taxon>
        <taxon>Hydrophiinae</taxon>
        <taxon>Pseudonaja</taxon>
    </lineage>
</organism>
<accession>A0A670Z2Y1</accession>
<dbReference type="SMART" id="SM00409">
    <property type="entry name" value="IG"/>
    <property type="match status" value="1"/>
</dbReference>
<sequence length="352" mass="39868">MKKRFSCNHSILCTVLMLGSAVTVTQTPSFVSGSTGKNISFRCSVDEAGYRLYWYQQLPGETELKVLGYLSSFDRDLQEKDKDLQNRLKAKWEDPNSRKMHLDLLGLQASDTGFYLCAAMSTLNEVGIEAGTKLSIRINPKCNDQPQPRVVLLSPLCHKKSINLVCLAQGFHYEWPLDVIWERDGQKINRLSSATEPIKKQGECNFATASRMRVLAEEWQQGHNYSCHVNQTGQVVSDSVKSSPDHKTGKEMLGKSTSGISEVQLSLYAGQFIFLLLGAKSLAYSVILGIYKFYKKKGKRQPSWLTKNNFVILFKHHIDYNLLNKPQMTFFTQHTKPTNYGDGFTLRVIKPH</sequence>
<feature type="chain" id="PRO_5025636890" description="Ig-like domain-containing protein" evidence="4">
    <location>
        <begin position="22"/>
        <end position="352"/>
    </location>
</feature>
<dbReference type="SMART" id="SM00406">
    <property type="entry name" value="IGv"/>
    <property type="match status" value="1"/>
</dbReference>
<dbReference type="SUPFAM" id="SSF48726">
    <property type="entry name" value="Immunoglobulin"/>
    <property type="match status" value="2"/>
</dbReference>
<dbReference type="GO" id="GO:0007166">
    <property type="term" value="P:cell surface receptor signaling pathway"/>
    <property type="evidence" value="ECO:0007669"/>
    <property type="project" value="TreeGrafter"/>
</dbReference>
<keyword evidence="2" id="KW-0391">Immunity</keyword>
<dbReference type="InterPro" id="IPR003597">
    <property type="entry name" value="Ig_C1-set"/>
</dbReference>
<evidence type="ECO:0000256" key="3">
    <source>
        <dbReference type="SAM" id="Phobius"/>
    </source>
</evidence>
<dbReference type="Proteomes" id="UP000472273">
    <property type="component" value="Unplaced"/>
</dbReference>
<dbReference type="CDD" id="cd00099">
    <property type="entry name" value="IgV"/>
    <property type="match status" value="1"/>
</dbReference>
<evidence type="ECO:0000256" key="4">
    <source>
        <dbReference type="SAM" id="SignalP"/>
    </source>
</evidence>
<dbReference type="InterPro" id="IPR007110">
    <property type="entry name" value="Ig-like_dom"/>
</dbReference>
<dbReference type="SMART" id="SM00407">
    <property type="entry name" value="IGc1"/>
    <property type="match status" value="1"/>
</dbReference>
<evidence type="ECO:0000256" key="1">
    <source>
        <dbReference type="ARBA" id="ARBA00022729"/>
    </source>
</evidence>
<dbReference type="PANTHER" id="PTHR23268">
    <property type="entry name" value="T-CELL RECEPTOR BETA CHAIN"/>
    <property type="match status" value="1"/>
</dbReference>
<feature type="transmembrane region" description="Helical" evidence="3">
    <location>
        <begin position="265"/>
        <end position="291"/>
    </location>
</feature>
<dbReference type="GO" id="GO:0005886">
    <property type="term" value="C:plasma membrane"/>
    <property type="evidence" value="ECO:0007669"/>
    <property type="project" value="TreeGrafter"/>
</dbReference>
<dbReference type="GO" id="GO:0002376">
    <property type="term" value="P:immune system process"/>
    <property type="evidence" value="ECO:0007669"/>
    <property type="project" value="UniProtKB-KW"/>
</dbReference>
<dbReference type="PROSITE" id="PS50835">
    <property type="entry name" value="IG_LIKE"/>
    <property type="match status" value="2"/>
</dbReference>
<evidence type="ECO:0000259" key="5">
    <source>
        <dbReference type="PROSITE" id="PS50835"/>
    </source>
</evidence>
<dbReference type="InterPro" id="IPR050413">
    <property type="entry name" value="TCR_beta_variable"/>
</dbReference>
<feature type="domain" description="Ig-like" evidence="5">
    <location>
        <begin position="148"/>
        <end position="243"/>
    </location>
</feature>
<dbReference type="InterPro" id="IPR013106">
    <property type="entry name" value="Ig_V-set"/>
</dbReference>
<keyword evidence="3" id="KW-0812">Transmembrane</keyword>
<dbReference type="Gene3D" id="2.60.40.10">
    <property type="entry name" value="Immunoglobulins"/>
    <property type="match status" value="2"/>
</dbReference>
<dbReference type="InterPro" id="IPR036179">
    <property type="entry name" value="Ig-like_dom_sf"/>
</dbReference>
<evidence type="ECO:0000313" key="6">
    <source>
        <dbReference type="Ensembl" id="ENSPTXP00000016133.1"/>
    </source>
</evidence>
<name>A0A670Z2Y1_PSETE</name>
<keyword evidence="3" id="KW-1133">Transmembrane helix</keyword>
<dbReference type="Ensembl" id="ENSPTXT00000016624.1">
    <property type="protein sequence ID" value="ENSPTXP00000016133.1"/>
    <property type="gene ID" value="ENSPTXG00000011115.1"/>
</dbReference>
<feature type="domain" description="Ig-like" evidence="5">
    <location>
        <begin position="22"/>
        <end position="135"/>
    </location>
</feature>
<keyword evidence="3" id="KW-0472">Membrane</keyword>
<keyword evidence="7" id="KW-1185">Reference proteome</keyword>
<dbReference type="GeneTree" id="ENSGT00960000189416"/>
<dbReference type="InterPro" id="IPR013783">
    <property type="entry name" value="Ig-like_fold"/>
</dbReference>